<feature type="compositionally biased region" description="Low complexity" evidence="1">
    <location>
        <begin position="153"/>
        <end position="166"/>
    </location>
</feature>
<sequence length="254" mass="27846">MPQYSTFAIPTEGISREVVECDLPLYLGRDAKVMENNVHNLRPVHSTASSSELTLPQKGDRYVIQSFAEPPRHMIKALRDDTARWYRSDEHKRRLRYSESRIHQDRKRASQGQAIPQSQLARHNSRDNPSGNVATGVSPIPVPSRPSLVQRYSSSNGSVFGSSQVSPGSNFDSGSRCQSRRESDAMSSLDGGMISRTMSASSAASSYGTNGTYGFSQDPPGGRNSELATEAPLRILTGFEAAYGERVYKGRSLA</sequence>
<evidence type="ECO:0000313" key="2">
    <source>
        <dbReference type="EMBL" id="KIW80919.1"/>
    </source>
</evidence>
<proteinExistence type="predicted"/>
<dbReference type="HOGENOM" id="CLU_1170651_0_0_1"/>
<dbReference type="RefSeq" id="XP_013284727.1">
    <property type="nucleotide sequence ID" value="XM_013429273.1"/>
</dbReference>
<feature type="compositionally biased region" description="Polar residues" evidence="1">
    <location>
        <begin position="110"/>
        <end position="135"/>
    </location>
</feature>
<organism evidence="2 3">
    <name type="scientific">Fonsecaea pedrosoi CBS 271.37</name>
    <dbReference type="NCBI Taxonomy" id="1442368"/>
    <lineage>
        <taxon>Eukaryota</taxon>
        <taxon>Fungi</taxon>
        <taxon>Dikarya</taxon>
        <taxon>Ascomycota</taxon>
        <taxon>Pezizomycotina</taxon>
        <taxon>Eurotiomycetes</taxon>
        <taxon>Chaetothyriomycetidae</taxon>
        <taxon>Chaetothyriales</taxon>
        <taxon>Herpotrichiellaceae</taxon>
        <taxon>Fonsecaea</taxon>
    </lineage>
</organism>
<accession>A0A0D2H8I5</accession>
<protein>
    <submittedName>
        <fullName evidence="2">Uncharacterized protein</fullName>
    </submittedName>
</protein>
<dbReference type="GeneID" id="25303432"/>
<dbReference type="VEuPathDB" id="FungiDB:Z517_03942"/>
<feature type="compositionally biased region" description="Polar residues" evidence="1">
    <location>
        <begin position="167"/>
        <end position="177"/>
    </location>
</feature>
<name>A0A0D2H8I5_9EURO</name>
<dbReference type="EMBL" id="KN846971">
    <property type="protein sequence ID" value="KIW80919.1"/>
    <property type="molecule type" value="Genomic_DNA"/>
</dbReference>
<evidence type="ECO:0000313" key="3">
    <source>
        <dbReference type="Proteomes" id="UP000053029"/>
    </source>
</evidence>
<reference evidence="2 3" key="1">
    <citation type="submission" date="2015-01" db="EMBL/GenBank/DDBJ databases">
        <title>The Genome Sequence of Fonsecaea pedrosoi CBS 271.37.</title>
        <authorList>
            <consortium name="The Broad Institute Genomics Platform"/>
            <person name="Cuomo C."/>
            <person name="de Hoog S."/>
            <person name="Gorbushina A."/>
            <person name="Stielow B."/>
            <person name="Teixiera M."/>
            <person name="Abouelleil A."/>
            <person name="Chapman S.B."/>
            <person name="Priest M."/>
            <person name="Young S.K."/>
            <person name="Wortman J."/>
            <person name="Nusbaum C."/>
            <person name="Birren B."/>
        </authorList>
    </citation>
    <scope>NUCLEOTIDE SEQUENCE [LARGE SCALE GENOMIC DNA]</scope>
    <source>
        <strain evidence="2 3">CBS 271.37</strain>
    </source>
</reference>
<evidence type="ECO:0000256" key="1">
    <source>
        <dbReference type="SAM" id="MobiDB-lite"/>
    </source>
</evidence>
<dbReference type="Proteomes" id="UP000053029">
    <property type="component" value="Unassembled WGS sequence"/>
</dbReference>
<feature type="region of interest" description="Disordered" evidence="1">
    <location>
        <begin position="96"/>
        <end position="229"/>
    </location>
</feature>
<gene>
    <name evidence="2" type="ORF">Z517_03942</name>
</gene>
<dbReference type="OrthoDB" id="4146887at2759"/>
<dbReference type="AlphaFoldDB" id="A0A0D2H8I5"/>
<keyword evidence="3" id="KW-1185">Reference proteome</keyword>